<gene>
    <name evidence="7" type="ORF">DZG00_09000</name>
</gene>
<feature type="region of interest" description="Disordered" evidence="4">
    <location>
        <begin position="1"/>
        <end position="32"/>
    </location>
</feature>
<evidence type="ECO:0000256" key="4">
    <source>
        <dbReference type="SAM" id="MobiDB-lite"/>
    </source>
</evidence>
<dbReference type="InterPro" id="IPR006626">
    <property type="entry name" value="PbH1"/>
</dbReference>
<evidence type="ECO:0000313" key="7">
    <source>
        <dbReference type="EMBL" id="RIJ51398.1"/>
    </source>
</evidence>
<evidence type="ECO:0000259" key="5">
    <source>
        <dbReference type="Pfam" id="PF07602"/>
    </source>
</evidence>
<feature type="domain" description="DUF1565" evidence="5">
    <location>
        <begin position="50"/>
        <end position="90"/>
    </location>
</feature>
<keyword evidence="3" id="KW-0732">Signal</keyword>
<dbReference type="RefSeq" id="WP_119455550.1">
    <property type="nucleotide sequence ID" value="NZ_QWGT01000115.1"/>
</dbReference>
<dbReference type="Gene3D" id="2.160.20.10">
    <property type="entry name" value="Single-stranded right-handed beta-helix, Pectin lyase-like"/>
    <property type="match status" value="1"/>
</dbReference>
<dbReference type="SMART" id="SM00710">
    <property type="entry name" value="PbH1"/>
    <property type="match status" value="6"/>
</dbReference>
<dbReference type="PANTHER" id="PTHR40088:SF2">
    <property type="entry name" value="SECRETED SUGAR HYDROLASE"/>
    <property type="match status" value="1"/>
</dbReference>
<comment type="subcellular location">
    <subcellularLocation>
        <location evidence="1">Secreted</location>
    </subcellularLocation>
</comment>
<sequence length="567" mass="59368">SPTPTPTSTAAPTPSTPAAAPRTGTARGSAPVGSASYAVPSGALFVSSASGIDSAAGTQSAPLRTLTRAVARAASGQTIVLRGGTYHEAVVVPYQKPLTIQAYPREAVWLDGSSPVSGFTRSGSTWVASGWGMRFATTIAGVADNPRFVRPDAPLAARLDQVFVGGVALRQVASASQVVSGTFFVDYAAKTIRIGSDPSGKEVRASDLRQALQIQAPSTSVKGIGVRRYATSYEDRGAIRFDNVKAVVQDVVVQDIATIGIVIGNNDSRLTRVTVQRSGMLGINASTAYGLVIRDSVITGNNSERFKAAPVSGGIKITRSRDVEVVNNDTGRNNGSGIWFDESCYDITVTGNDSNDNEYTGIQLELSDTAVVADNSATGGQTGINLFDTGNVRLFNNTMGGNSKFALTLLQDERRQSVASFEGQDPRRPAVDSTVPWLTRNITISNNVFASGGGFSIYAIDKKTNIPVDRWNLTITGNLFSKRVATTDPTMVAWGQGDNSTLVRYESPAALAAAKNSTWRNSMTTASTSVSGMSAYLSSAASLAVALPASIASLLGQPTGVKRVGIF</sequence>
<keyword evidence="2" id="KW-0964">Secreted</keyword>
<name>A0A399T6L9_9MICO</name>
<dbReference type="PANTHER" id="PTHR40088">
    <property type="entry name" value="PECTATE LYASE (EUROFUNG)"/>
    <property type="match status" value="1"/>
</dbReference>
<feature type="compositionally biased region" description="Low complexity" evidence="4">
    <location>
        <begin position="1"/>
        <end position="30"/>
    </location>
</feature>
<proteinExistence type="predicted"/>
<dbReference type="InterPro" id="IPR011459">
    <property type="entry name" value="DUF1565"/>
</dbReference>
<organism evidence="7 8">
    <name type="scientific">Clavibacter lycopersici</name>
    <dbReference type="NCBI Taxonomy" id="2301718"/>
    <lineage>
        <taxon>Bacteria</taxon>
        <taxon>Bacillati</taxon>
        <taxon>Actinomycetota</taxon>
        <taxon>Actinomycetes</taxon>
        <taxon>Micrococcales</taxon>
        <taxon>Microbacteriaceae</taxon>
        <taxon>Clavibacter</taxon>
    </lineage>
</organism>
<dbReference type="Proteomes" id="UP000266484">
    <property type="component" value="Unassembled WGS sequence"/>
</dbReference>
<dbReference type="InterPro" id="IPR011050">
    <property type="entry name" value="Pectin_lyase_fold/virulence"/>
</dbReference>
<evidence type="ECO:0000259" key="6">
    <source>
        <dbReference type="Pfam" id="PF13229"/>
    </source>
</evidence>
<dbReference type="GO" id="GO:0005576">
    <property type="term" value="C:extracellular region"/>
    <property type="evidence" value="ECO:0007669"/>
    <property type="project" value="UniProtKB-SubCell"/>
</dbReference>
<evidence type="ECO:0000256" key="3">
    <source>
        <dbReference type="ARBA" id="ARBA00022729"/>
    </source>
</evidence>
<reference evidence="7 8" key="1">
    <citation type="submission" date="2018-08" db="EMBL/GenBank/DDBJ databases">
        <title>Genome Sequence of Clavibacter michiganensis Subspecies type strains, and the Atypical Peach-Colored Strains Isolated from Tomato.</title>
        <authorList>
            <person name="Osdaghi E."/>
            <person name="Portier P."/>
            <person name="Briand M."/>
            <person name="Jacques M.-A."/>
        </authorList>
    </citation>
    <scope>NUCLEOTIDE SEQUENCE [LARGE SCALE GENOMIC DNA]</scope>
    <source>
        <strain evidence="7 8">CFBP 8615</strain>
    </source>
</reference>
<dbReference type="SUPFAM" id="SSF51126">
    <property type="entry name" value="Pectin lyase-like"/>
    <property type="match status" value="1"/>
</dbReference>
<evidence type="ECO:0000313" key="8">
    <source>
        <dbReference type="Proteomes" id="UP000266484"/>
    </source>
</evidence>
<dbReference type="InterPro" id="IPR012334">
    <property type="entry name" value="Pectin_lyas_fold"/>
</dbReference>
<dbReference type="InterPro" id="IPR052052">
    <property type="entry name" value="Polysaccharide_Lyase_9"/>
</dbReference>
<dbReference type="AlphaFoldDB" id="A0A399T6L9"/>
<keyword evidence="8" id="KW-1185">Reference proteome</keyword>
<dbReference type="InterPro" id="IPR039448">
    <property type="entry name" value="Beta_helix"/>
</dbReference>
<feature type="domain" description="Right handed beta helix" evidence="6">
    <location>
        <begin position="238"/>
        <end position="398"/>
    </location>
</feature>
<protein>
    <submittedName>
        <fullName evidence="7">DUF1565 domain-containing protein</fullName>
    </submittedName>
</protein>
<accession>A0A399T6L9</accession>
<dbReference type="Pfam" id="PF13229">
    <property type="entry name" value="Beta_helix"/>
    <property type="match status" value="1"/>
</dbReference>
<comment type="caution">
    <text evidence="7">The sequence shown here is derived from an EMBL/GenBank/DDBJ whole genome shotgun (WGS) entry which is preliminary data.</text>
</comment>
<dbReference type="EMBL" id="QWGT01000115">
    <property type="protein sequence ID" value="RIJ51398.1"/>
    <property type="molecule type" value="Genomic_DNA"/>
</dbReference>
<evidence type="ECO:0000256" key="1">
    <source>
        <dbReference type="ARBA" id="ARBA00004613"/>
    </source>
</evidence>
<dbReference type="GO" id="GO:0016837">
    <property type="term" value="F:carbon-oxygen lyase activity, acting on polysaccharides"/>
    <property type="evidence" value="ECO:0007669"/>
    <property type="project" value="TreeGrafter"/>
</dbReference>
<evidence type="ECO:0000256" key="2">
    <source>
        <dbReference type="ARBA" id="ARBA00022525"/>
    </source>
</evidence>
<dbReference type="Pfam" id="PF07602">
    <property type="entry name" value="DUF1565"/>
    <property type="match status" value="1"/>
</dbReference>
<feature type="non-terminal residue" evidence="7">
    <location>
        <position position="1"/>
    </location>
</feature>